<sequence length="447" mass="47442">MNTSGSNRLPILVLFLFAFFIDQTYGASSLQNHRRHAKATDGHWVAAWTSMPQLTEPANLPNPPFNTSGRVFSNTTIRQTIHVTATSSRIRLRLSNSFGSTVLPITAVTLAKPLRASSADTGAGSPAIDTTTLKTLTFGGAPGFTVPTAALVVSDPVDMDVVAGTELTASLYLASGQAGNDITSHPGSRTTSWMGFGNLVNAATLQNAPSVQNTAHWFFISTLDAWVPTKQSTVAIIGDSITDGRGSTTDANNRWPDLLFARLQSSGDPTLKALSFANQAAGGNRILADGLGPNVLSRFDRDVLAQPGVEFVIIFEGVNDIGVAAATAQAQQDIGDRLISAFKQIIDRSHAANIPIFGATITPFSAPGFSAAIQPYSSSIREQTRQRVNAFIRESNLFDAVVDFDAAVKDPAAPAQLKAEFNSGDFLHLSVAGYEAMAQAFPVEVFQ</sequence>
<feature type="signal peptide" evidence="1">
    <location>
        <begin position="1"/>
        <end position="26"/>
    </location>
</feature>
<dbReference type="PANTHER" id="PTHR43784:SF3">
    <property type="entry name" value="GDSL FAMILY LIPASE"/>
    <property type="match status" value="1"/>
</dbReference>
<dbReference type="Pfam" id="PF13472">
    <property type="entry name" value="Lipase_GDSL_2"/>
    <property type="match status" value="1"/>
</dbReference>
<comment type="caution">
    <text evidence="3">The sequence shown here is derived from an EMBL/GenBank/DDBJ whole genome shotgun (WGS) entry which is preliminary data.</text>
</comment>
<dbReference type="Proteomes" id="UP000623687">
    <property type="component" value="Unassembled WGS sequence"/>
</dbReference>
<accession>A0A8H7DQ84</accession>
<organism evidence="3 4">
    <name type="scientific">Pleurotus ostreatus</name>
    <name type="common">Oyster mushroom</name>
    <name type="synonym">White-rot fungus</name>
    <dbReference type="NCBI Taxonomy" id="5322"/>
    <lineage>
        <taxon>Eukaryota</taxon>
        <taxon>Fungi</taxon>
        <taxon>Dikarya</taxon>
        <taxon>Basidiomycota</taxon>
        <taxon>Agaricomycotina</taxon>
        <taxon>Agaricomycetes</taxon>
        <taxon>Agaricomycetidae</taxon>
        <taxon>Agaricales</taxon>
        <taxon>Pleurotineae</taxon>
        <taxon>Pleurotaceae</taxon>
        <taxon>Pleurotus</taxon>
    </lineage>
</organism>
<dbReference type="VEuPathDB" id="FungiDB:PC9H_010994"/>
<protein>
    <recommendedName>
        <fullName evidence="2">SGNH hydrolase-type esterase domain-containing protein</fullName>
    </recommendedName>
</protein>
<gene>
    <name evidence="3" type="ORF">PC9H_010994</name>
</gene>
<evidence type="ECO:0000256" key="1">
    <source>
        <dbReference type="SAM" id="SignalP"/>
    </source>
</evidence>
<dbReference type="InterPro" id="IPR036514">
    <property type="entry name" value="SGNH_hydro_sf"/>
</dbReference>
<evidence type="ECO:0000313" key="3">
    <source>
        <dbReference type="EMBL" id="KAF7422835.1"/>
    </source>
</evidence>
<dbReference type="CDD" id="cd01830">
    <property type="entry name" value="XynE_like"/>
    <property type="match status" value="1"/>
</dbReference>
<keyword evidence="1" id="KW-0732">Signal</keyword>
<dbReference type="GO" id="GO:0016788">
    <property type="term" value="F:hydrolase activity, acting on ester bonds"/>
    <property type="evidence" value="ECO:0007669"/>
    <property type="project" value="InterPro"/>
</dbReference>
<dbReference type="OrthoDB" id="10071171at2759"/>
<evidence type="ECO:0000313" key="4">
    <source>
        <dbReference type="Proteomes" id="UP000623687"/>
    </source>
</evidence>
<feature type="chain" id="PRO_5034442340" description="SGNH hydrolase-type esterase domain-containing protein" evidence="1">
    <location>
        <begin position="27"/>
        <end position="447"/>
    </location>
</feature>
<name>A0A8H7DQ84_PLEOS</name>
<dbReference type="EMBL" id="JACETU010000008">
    <property type="protein sequence ID" value="KAF7422835.1"/>
    <property type="molecule type" value="Genomic_DNA"/>
</dbReference>
<feature type="domain" description="SGNH hydrolase-type esterase" evidence="2">
    <location>
        <begin position="237"/>
        <end position="436"/>
    </location>
</feature>
<dbReference type="InterPro" id="IPR053140">
    <property type="entry name" value="GDSL_Rv0518-like"/>
</dbReference>
<reference evidence="3" key="1">
    <citation type="submission" date="2019-07" db="EMBL/GenBank/DDBJ databases">
        <authorList>
            <person name="Palmer J.M."/>
        </authorList>
    </citation>
    <scope>NUCLEOTIDE SEQUENCE</scope>
    <source>
        <strain evidence="3">PC9</strain>
    </source>
</reference>
<evidence type="ECO:0000259" key="2">
    <source>
        <dbReference type="Pfam" id="PF13472"/>
    </source>
</evidence>
<dbReference type="PANTHER" id="PTHR43784">
    <property type="entry name" value="GDSL-LIKE LIPASE/ACYLHYDROLASE, PUTATIVE (AFU_ORTHOLOGUE AFUA_2G00820)-RELATED"/>
    <property type="match status" value="1"/>
</dbReference>
<dbReference type="AlphaFoldDB" id="A0A8H7DQ84"/>
<dbReference type="RefSeq" id="XP_036627867.1">
    <property type="nucleotide sequence ID" value="XM_036780484.1"/>
</dbReference>
<dbReference type="InterPro" id="IPR013830">
    <property type="entry name" value="SGNH_hydro"/>
</dbReference>
<proteinExistence type="predicted"/>
<keyword evidence="4" id="KW-1185">Reference proteome</keyword>
<dbReference type="Gene3D" id="3.40.50.1110">
    <property type="entry name" value="SGNH hydrolase"/>
    <property type="match status" value="1"/>
</dbReference>
<dbReference type="GeneID" id="59380812"/>
<dbReference type="SUPFAM" id="SSF52266">
    <property type="entry name" value="SGNH hydrolase"/>
    <property type="match status" value="1"/>
</dbReference>